<comment type="similarity">
    <text evidence="3 7">Belongs to the peptidase S26 family.</text>
</comment>
<dbReference type="GO" id="GO:0009003">
    <property type="term" value="F:signal peptidase activity"/>
    <property type="evidence" value="ECO:0007669"/>
    <property type="project" value="UniProtKB-EC"/>
</dbReference>
<dbReference type="Pfam" id="PF10502">
    <property type="entry name" value="Peptidase_S26"/>
    <property type="match status" value="1"/>
</dbReference>
<keyword evidence="7" id="KW-1133">Transmembrane helix</keyword>
<reference evidence="9 10" key="1">
    <citation type="submission" date="2019-03" db="EMBL/GenBank/DDBJ databases">
        <title>Genomic Encyclopedia of Type Strains, Phase IV (KMG-IV): sequencing the most valuable type-strain genomes for metagenomic binning, comparative biology and taxonomic classification.</title>
        <authorList>
            <person name="Goeker M."/>
        </authorList>
    </citation>
    <scope>NUCLEOTIDE SEQUENCE [LARGE SCALE GENOMIC DNA]</scope>
    <source>
        <strain evidence="9 10">DSM 24629</strain>
    </source>
</reference>
<feature type="domain" description="Peptidase S26" evidence="8">
    <location>
        <begin position="10"/>
        <end position="159"/>
    </location>
</feature>
<dbReference type="InterPro" id="IPR019533">
    <property type="entry name" value="Peptidase_S26"/>
</dbReference>
<dbReference type="Gene3D" id="2.10.109.10">
    <property type="entry name" value="Umud Fragment, subunit A"/>
    <property type="match status" value="1"/>
</dbReference>
<dbReference type="GO" id="GO:0004252">
    <property type="term" value="F:serine-type endopeptidase activity"/>
    <property type="evidence" value="ECO:0007669"/>
    <property type="project" value="InterPro"/>
</dbReference>
<dbReference type="EMBL" id="SMAL01000007">
    <property type="protein sequence ID" value="TCT13950.1"/>
    <property type="molecule type" value="Genomic_DNA"/>
</dbReference>
<dbReference type="Proteomes" id="UP000294902">
    <property type="component" value="Unassembled WGS sequence"/>
</dbReference>
<dbReference type="GO" id="GO:0006465">
    <property type="term" value="P:signal peptide processing"/>
    <property type="evidence" value="ECO:0007669"/>
    <property type="project" value="InterPro"/>
</dbReference>
<dbReference type="PANTHER" id="PTHR43390">
    <property type="entry name" value="SIGNAL PEPTIDASE I"/>
    <property type="match status" value="1"/>
</dbReference>
<dbReference type="PROSITE" id="PS00761">
    <property type="entry name" value="SPASE_I_3"/>
    <property type="match status" value="1"/>
</dbReference>
<evidence type="ECO:0000313" key="9">
    <source>
        <dbReference type="EMBL" id="TCT13950.1"/>
    </source>
</evidence>
<evidence type="ECO:0000256" key="7">
    <source>
        <dbReference type="RuleBase" id="RU362042"/>
    </source>
</evidence>
<feature type="active site" evidence="6">
    <location>
        <position position="83"/>
    </location>
</feature>
<evidence type="ECO:0000256" key="2">
    <source>
        <dbReference type="ARBA" id="ARBA00004401"/>
    </source>
</evidence>
<keyword evidence="10" id="KW-1185">Reference proteome</keyword>
<evidence type="ECO:0000256" key="3">
    <source>
        <dbReference type="ARBA" id="ARBA00009370"/>
    </source>
</evidence>
<feature type="transmembrane region" description="Helical" evidence="7">
    <location>
        <begin position="12"/>
        <end position="31"/>
    </location>
</feature>
<accession>A0A4R3MLZ2</accession>
<dbReference type="CDD" id="cd06530">
    <property type="entry name" value="S26_SPase_I"/>
    <property type="match status" value="1"/>
</dbReference>
<comment type="subcellular location">
    <subcellularLocation>
        <location evidence="2">Cell membrane</location>
        <topology evidence="2">Single-pass type II membrane protein</topology>
    </subcellularLocation>
    <subcellularLocation>
        <location evidence="7">Membrane</location>
        <topology evidence="7">Single-pass type II membrane protein</topology>
    </subcellularLocation>
</comment>
<feature type="active site" evidence="6">
    <location>
        <position position="39"/>
    </location>
</feature>
<name>A0A4R3MLZ2_9FIRM</name>
<dbReference type="GO" id="GO:0005886">
    <property type="term" value="C:plasma membrane"/>
    <property type="evidence" value="ECO:0007669"/>
    <property type="project" value="UniProtKB-SubCell"/>
</dbReference>
<dbReference type="InterPro" id="IPR019758">
    <property type="entry name" value="Pept_S26A_signal_pept_1_CS"/>
</dbReference>
<dbReference type="EC" id="3.4.21.89" evidence="4 7"/>
<dbReference type="AlphaFoldDB" id="A0A4R3MLZ2"/>
<evidence type="ECO:0000256" key="4">
    <source>
        <dbReference type="ARBA" id="ARBA00013208"/>
    </source>
</evidence>
<dbReference type="SUPFAM" id="SSF51306">
    <property type="entry name" value="LexA/Signal peptidase"/>
    <property type="match status" value="1"/>
</dbReference>
<evidence type="ECO:0000256" key="6">
    <source>
        <dbReference type="PIRSR" id="PIRSR600223-1"/>
    </source>
</evidence>
<dbReference type="PRINTS" id="PR00727">
    <property type="entry name" value="LEADERPTASE"/>
</dbReference>
<evidence type="ECO:0000256" key="5">
    <source>
        <dbReference type="ARBA" id="ARBA00022801"/>
    </source>
</evidence>
<dbReference type="RefSeq" id="WP_165878553.1">
    <property type="nucleotide sequence ID" value="NZ_SMAL01000007.1"/>
</dbReference>
<evidence type="ECO:0000256" key="1">
    <source>
        <dbReference type="ARBA" id="ARBA00000677"/>
    </source>
</evidence>
<keyword evidence="7" id="KW-0812">Transmembrane</keyword>
<dbReference type="PANTHER" id="PTHR43390:SF1">
    <property type="entry name" value="CHLOROPLAST PROCESSING PEPTIDASE"/>
    <property type="match status" value="1"/>
</dbReference>
<dbReference type="InterPro" id="IPR000223">
    <property type="entry name" value="Pept_S26A_signal_pept_1"/>
</dbReference>
<evidence type="ECO:0000313" key="10">
    <source>
        <dbReference type="Proteomes" id="UP000294902"/>
    </source>
</evidence>
<dbReference type="NCBIfam" id="TIGR02227">
    <property type="entry name" value="sigpep_I_bact"/>
    <property type="match status" value="1"/>
</dbReference>
<dbReference type="InterPro" id="IPR036286">
    <property type="entry name" value="LexA/Signal_pep-like_sf"/>
</dbReference>
<proteinExistence type="inferred from homology"/>
<sequence length="164" mass="19003">MKLLDKIEMLEWIKIIIFSLLVILLFHWIIWPIRVYGRSMEKTLYHNDFMIISKAITFINPIENGDIIVIEVPMDDKEALAVKRIIGVSGDHVIIKDEDVYVNGIKINEDYILGKTYGDIDTIVENGYVFVLGDNRQISKDSRDFGSIPLNKIRGKVIVNFRFM</sequence>
<organism evidence="9 10">
    <name type="scientific">Natranaerovirga pectinivora</name>
    <dbReference type="NCBI Taxonomy" id="682400"/>
    <lineage>
        <taxon>Bacteria</taxon>
        <taxon>Bacillati</taxon>
        <taxon>Bacillota</taxon>
        <taxon>Clostridia</taxon>
        <taxon>Lachnospirales</taxon>
        <taxon>Natranaerovirgaceae</taxon>
        <taxon>Natranaerovirga</taxon>
    </lineage>
</organism>
<protein>
    <recommendedName>
        <fullName evidence="4 7">Signal peptidase I</fullName>
        <ecNumber evidence="4 7">3.4.21.89</ecNumber>
    </recommendedName>
</protein>
<keyword evidence="5 7" id="KW-0378">Hydrolase</keyword>
<keyword evidence="7" id="KW-0645">Protease</keyword>
<evidence type="ECO:0000259" key="8">
    <source>
        <dbReference type="Pfam" id="PF10502"/>
    </source>
</evidence>
<keyword evidence="7" id="KW-0472">Membrane</keyword>
<gene>
    <name evidence="9" type="ORF">EDC18_10719</name>
</gene>
<comment type="catalytic activity">
    <reaction evidence="1 7">
        <text>Cleavage of hydrophobic, N-terminal signal or leader sequences from secreted and periplasmic proteins.</text>
        <dbReference type="EC" id="3.4.21.89"/>
    </reaction>
</comment>
<comment type="caution">
    <text evidence="9">The sequence shown here is derived from an EMBL/GenBank/DDBJ whole genome shotgun (WGS) entry which is preliminary data.</text>
</comment>